<evidence type="ECO:0000256" key="6">
    <source>
        <dbReference type="RuleBase" id="RU363041"/>
    </source>
</evidence>
<accession>A0A086BPF5</accession>
<dbReference type="RefSeq" id="WP_152570143.1">
    <property type="nucleotide sequence ID" value="NZ_ATLK01000001.1"/>
</dbReference>
<feature type="transmembrane region" description="Helical" evidence="6">
    <location>
        <begin position="205"/>
        <end position="224"/>
    </location>
</feature>
<dbReference type="eggNOG" id="COG0730">
    <property type="taxonomic scope" value="Bacteria"/>
</dbReference>
<evidence type="ECO:0000256" key="2">
    <source>
        <dbReference type="ARBA" id="ARBA00009142"/>
    </source>
</evidence>
<dbReference type="PANTHER" id="PTHR43701:SF2">
    <property type="entry name" value="MEMBRANE TRANSPORTER PROTEIN YJNA-RELATED"/>
    <property type="match status" value="1"/>
</dbReference>
<organism evidence="7 8">
    <name type="scientific">Bifidobacterium bombi DSM 19703</name>
    <dbReference type="NCBI Taxonomy" id="1341695"/>
    <lineage>
        <taxon>Bacteria</taxon>
        <taxon>Bacillati</taxon>
        <taxon>Actinomycetota</taxon>
        <taxon>Actinomycetes</taxon>
        <taxon>Bifidobacteriales</taxon>
        <taxon>Bifidobacteriaceae</taxon>
        <taxon>Bifidobacterium</taxon>
    </lineage>
</organism>
<proteinExistence type="inferred from homology"/>
<comment type="caution">
    <text evidence="7">The sequence shown here is derived from an EMBL/GenBank/DDBJ whole genome shotgun (WGS) entry which is preliminary data.</text>
</comment>
<evidence type="ECO:0000256" key="3">
    <source>
        <dbReference type="ARBA" id="ARBA00022692"/>
    </source>
</evidence>
<feature type="transmembrane region" description="Helical" evidence="6">
    <location>
        <begin position="262"/>
        <end position="283"/>
    </location>
</feature>
<feature type="transmembrane region" description="Helical" evidence="6">
    <location>
        <begin position="78"/>
        <end position="98"/>
    </location>
</feature>
<dbReference type="Pfam" id="PF01925">
    <property type="entry name" value="TauE"/>
    <property type="match status" value="2"/>
</dbReference>
<gene>
    <name evidence="7" type="ORF">BBOMB_1222</name>
</gene>
<dbReference type="InterPro" id="IPR051598">
    <property type="entry name" value="TSUP/Inactive_protease-like"/>
</dbReference>
<dbReference type="Proteomes" id="UP000028730">
    <property type="component" value="Unassembled WGS sequence"/>
</dbReference>
<evidence type="ECO:0000313" key="7">
    <source>
        <dbReference type="EMBL" id="KFF31819.1"/>
    </source>
</evidence>
<comment type="subcellular location">
    <subcellularLocation>
        <location evidence="6">Cell membrane</location>
        <topology evidence="6">Multi-pass membrane protein</topology>
    </subcellularLocation>
    <subcellularLocation>
        <location evidence="1">Membrane</location>
        <topology evidence="1">Multi-pass membrane protein</topology>
    </subcellularLocation>
</comment>
<feature type="transmembrane region" description="Helical" evidence="6">
    <location>
        <begin position="133"/>
        <end position="155"/>
    </location>
</feature>
<dbReference type="PANTHER" id="PTHR43701">
    <property type="entry name" value="MEMBRANE TRANSPORTER PROTEIN MJ0441-RELATED"/>
    <property type="match status" value="1"/>
</dbReference>
<evidence type="ECO:0000256" key="1">
    <source>
        <dbReference type="ARBA" id="ARBA00004141"/>
    </source>
</evidence>
<sequence length="296" mass="30139">MNGKHGKGDTTVDRLNVANSATTTGAVKAPSGRRRIRNIAVMVIVGLLAGALSGLFGIGGGSIIVPALVWIGYTQRHAAATSLAAIIPLSISGVGSYAANGNVDWLAAALMVVGTIAGSIMGSWLLSRLSELLLRWAYVAFLAFVMISQVILVPSRDSVIHMTAIKGTCLIVLGILIGMLSALLGVGGGAVAVPALSLAFGASDLIARGTSLLAMFPSAITGTISNWKRGLVNLGTGLLIGIAAAAATPIGSAVASMLSARAGSYLLAAYLLIVLLRCTWTALKITPSIGPMLPRR</sequence>
<feature type="transmembrane region" description="Helical" evidence="6">
    <location>
        <begin position="167"/>
        <end position="193"/>
    </location>
</feature>
<dbReference type="EMBL" id="ATLK01000001">
    <property type="protein sequence ID" value="KFF31819.1"/>
    <property type="molecule type" value="Genomic_DNA"/>
</dbReference>
<name>A0A086BPF5_9BIFI</name>
<evidence type="ECO:0000256" key="5">
    <source>
        <dbReference type="ARBA" id="ARBA00023136"/>
    </source>
</evidence>
<dbReference type="STRING" id="1341695.BBOMB_1222"/>
<dbReference type="GO" id="GO:0005886">
    <property type="term" value="C:plasma membrane"/>
    <property type="evidence" value="ECO:0007669"/>
    <property type="project" value="UniProtKB-SubCell"/>
</dbReference>
<evidence type="ECO:0000313" key="8">
    <source>
        <dbReference type="Proteomes" id="UP000028730"/>
    </source>
</evidence>
<keyword evidence="8" id="KW-1185">Reference proteome</keyword>
<reference evidence="7 8" key="1">
    <citation type="journal article" date="2014" name="Appl. Environ. Microbiol.">
        <title>Genomic encyclopedia of type strains of the genus Bifidobacterium.</title>
        <authorList>
            <person name="Milani C."/>
            <person name="Lugli G.A."/>
            <person name="Duranti S."/>
            <person name="Turroni F."/>
            <person name="Bottacini F."/>
            <person name="Mangifesta M."/>
            <person name="Sanchez B."/>
            <person name="Viappiani A."/>
            <person name="Mancabelli L."/>
            <person name="Taminiau B."/>
            <person name="Delcenserie V."/>
            <person name="Barrangou R."/>
            <person name="Margolles A."/>
            <person name="van Sinderen D."/>
            <person name="Ventura M."/>
        </authorList>
    </citation>
    <scope>NUCLEOTIDE SEQUENCE [LARGE SCALE GENOMIC DNA]</scope>
    <source>
        <strain evidence="7 8">DSM 19703</strain>
    </source>
</reference>
<feature type="transmembrane region" description="Helical" evidence="6">
    <location>
        <begin position="105"/>
        <end position="127"/>
    </location>
</feature>
<feature type="transmembrane region" description="Helical" evidence="6">
    <location>
        <begin position="231"/>
        <end position="250"/>
    </location>
</feature>
<keyword evidence="6" id="KW-1003">Cell membrane</keyword>
<protein>
    <recommendedName>
        <fullName evidence="6">Probable membrane transporter protein</fullName>
    </recommendedName>
</protein>
<keyword evidence="4 6" id="KW-1133">Transmembrane helix</keyword>
<dbReference type="AlphaFoldDB" id="A0A086BPF5"/>
<keyword evidence="5 6" id="KW-0472">Membrane</keyword>
<feature type="transmembrane region" description="Helical" evidence="6">
    <location>
        <begin position="39"/>
        <end position="72"/>
    </location>
</feature>
<keyword evidence="3 6" id="KW-0812">Transmembrane</keyword>
<dbReference type="InterPro" id="IPR002781">
    <property type="entry name" value="TM_pro_TauE-like"/>
</dbReference>
<comment type="similarity">
    <text evidence="2 6">Belongs to the 4-toluene sulfonate uptake permease (TSUP) (TC 2.A.102) family.</text>
</comment>
<evidence type="ECO:0000256" key="4">
    <source>
        <dbReference type="ARBA" id="ARBA00022989"/>
    </source>
</evidence>